<name>A0A381SQE5_9ZZZZ</name>
<evidence type="ECO:0000256" key="3">
    <source>
        <dbReference type="ARBA" id="ARBA00022692"/>
    </source>
</evidence>
<evidence type="ECO:0000256" key="5">
    <source>
        <dbReference type="ARBA" id="ARBA00023136"/>
    </source>
</evidence>
<dbReference type="GO" id="GO:0016020">
    <property type="term" value="C:membrane"/>
    <property type="evidence" value="ECO:0007669"/>
    <property type="project" value="UniProtKB-SubCell"/>
</dbReference>
<feature type="transmembrane region" description="Helical" evidence="6">
    <location>
        <begin position="73"/>
        <end position="90"/>
    </location>
</feature>
<dbReference type="InterPro" id="IPR002794">
    <property type="entry name" value="DUF92_TMEM19"/>
</dbReference>
<feature type="transmembrane region" description="Helical" evidence="6">
    <location>
        <begin position="39"/>
        <end position="61"/>
    </location>
</feature>
<evidence type="ECO:0008006" key="9">
    <source>
        <dbReference type="Google" id="ProtNLM"/>
    </source>
</evidence>
<comment type="subcellular location">
    <subcellularLocation>
        <location evidence="1">Membrane</location>
        <topology evidence="1">Multi-pass membrane protein</topology>
    </subcellularLocation>
</comment>
<feature type="transmembrane region" description="Helical" evidence="6">
    <location>
        <begin position="419"/>
        <end position="443"/>
    </location>
</feature>
<protein>
    <recommendedName>
        <fullName evidence="9">DUF92 domain-containing protein</fullName>
    </recommendedName>
</protein>
<feature type="transmembrane region" description="Helical" evidence="6">
    <location>
        <begin position="12"/>
        <end position="33"/>
    </location>
</feature>
<feature type="transmembrane region" description="Helical" evidence="6">
    <location>
        <begin position="449"/>
        <end position="472"/>
    </location>
</feature>
<accession>A0A381SQE5</accession>
<feature type="transmembrane region" description="Helical" evidence="6">
    <location>
        <begin position="125"/>
        <end position="143"/>
    </location>
</feature>
<sequence length="523" mass="56656">MVETLRHLGESLYASSFLFTLCHVLSFMLPTVSPFSNEWITSVVFLLGIFGLIGLSELARVKLNWTPELSRKFVHVLVGLFVLMSPFLFVSNGPPVALAIIFIVVNLVAIKSKKFEGMHATKRKSYGTVYFPLAYLILCLFWWERQITFQIALLLLTFADTAAAIVGEGVRNPESYRPWRDQKTIQGTIVMALTSALLTGLGTTLFRSLAGMEPLELQLLVPLSLFVAAMATIAEAVSDSGSDNLSIPIVTAVTYDLFFESVGNGSAAVLIMWILLSFIMAQGAFSLRVLTSDGALAAFVLGVFVFGIGGWKFMIPLAVFFVLSSLLSRIGKKSKKDQRQSFGKESERDMVQVYANGGIPLILTIWWLYNPSDIIYFAYLSSVVAATADTWATEIGFFSPYVPRNIVTFRKVDSGASGGVTFLGSVGGLLGATVIAASAWFFIQDVKVLSLVVAVGFAANVFDSILGATVQASYTCGGCSKRVEVAHHCDEPATLISGSKFINNDTVNLFCTLSGGAIILLMG</sequence>
<dbReference type="EMBL" id="UINC01001672">
    <property type="protein sequence ID" value="SUZ86267.1"/>
    <property type="molecule type" value="Genomic_DNA"/>
</dbReference>
<proteinExistence type="inferred from homology"/>
<keyword evidence="4 6" id="KW-1133">Transmembrane helix</keyword>
<dbReference type="AlphaFoldDB" id="A0A381SQE5"/>
<dbReference type="Pfam" id="PF01940">
    <property type="entry name" value="DUF92"/>
    <property type="match status" value="1"/>
</dbReference>
<evidence type="ECO:0000256" key="6">
    <source>
        <dbReference type="SAM" id="Phobius"/>
    </source>
</evidence>
<dbReference type="EMBL" id="UINC01003424">
    <property type="protein sequence ID" value="SVA06216.1"/>
    <property type="molecule type" value="Genomic_DNA"/>
</dbReference>
<dbReference type="PANTHER" id="PTHR13353:SF5">
    <property type="entry name" value="TRANSMEMBRANE PROTEIN 19"/>
    <property type="match status" value="1"/>
</dbReference>
<feature type="transmembrane region" description="Helical" evidence="6">
    <location>
        <begin position="267"/>
        <end position="285"/>
    </location>
</feature>
<evidence type="ECO:0000256" key="1">
    <source>
        <dbReference type="ARBA" id="ARBA00004141"/>
    </source>
</evidence>
<reference evidence="8" key="1">
    <citation type="submission" date="2018-05" db="EMBL/GenBank/DDBJ databases">
        <authorList>
            <person name="Lanie J.A."/>
            <person name="Ng W.-L."/>
            <person name="Kazmierczak K.M."/>
            <person name="Andrzejewski T.M."/>
            <person name="Davidsen T.M."/>
            <person name="Wayne K.J."/>
            <person name="Tettelin H."/>
            <person name="Glass J.I."/>
            <person name="Rusch D."/>
            <person name="Podicherti R."/>
            <person name="Tsui H.-C.T."/>
            <person name="Winkler M.E."/>
        </authorList>
    </citation>
    <scope>NUCLEOTIDE SEQUENCE</scope>
</reference>
<evidence type="ECO:0000313" key="7">
    <source>
        <dbReference type="EMBL" id="SUZ86267.1"/>
    </source>
</evidence>
<gene>
    <name evidence="7" type="ORF">METZ01_LOCUS39121</name>
    <name evidence="8" type="ORF">METZ01_LOCUS59070</name>
</gene>
<organism evidence="8">
    <name type="scientific">marine metagenome</name>
    <dbReference type="NCBI Taxonomy" id="408172"/>
    <lineage>
        <taxon>unclassified sequences</taxon>
        <taxon>metagenomes</taxon>
        <taxon>ecological metagenomes</taxon>
    </lineage>
</organism>
<evidence type="ECO:0000256" key="4">
    <source>
        <dbReference type="ARBA" id="ARBA00022989"/>
    </source>
</evidence>
<feature type="transmembrane region" description="Helical" evidence="6">
    <location>
        <begin position="96"/>
        <end position="113"/>
    </location>
</feature>
<evidence type="ECO:0000256" key="2">
    <source>
        <dbReference type="ARBA" id="ARBA00009012"/>
    </source>
</evidence>
<keyword evidence="5 6" id="KW-0472">Membrane</keyword>
<comment type="similarity">
    <text evidence="2">Belongs to the TMEM19 family.</text>
</comment>
<evidence type="ECO:0000313" key="8">
    <source>
        <dbReference type="EMBL" id="SVA06216.1"/>
    </source>
</evidence>
<keyword evidence="3 6" id="KW-0812">Transmembrane</keyword>
<feature type="transmembrane region" description="Helical" evidence="6">
    <location>
        <begin position="188"/>
        <end position="207"/>
    </location>
</feature>
<feature type="transmembrane region" description="Helical" evidence="6">
    <location>
        <begin position="219"/>
        <end position="237"/>
    </location>
</feature>
<feature type="transmembrane region" description="Helical" evidence="6">
    <location>
        <begin position="297"/>
        <end position="330"/>
    </location>
</feature>
<feature type="transmembrane region" description="Helical" evidence="6">
    <location>
        <begin position="351"/>
        <end position="369"/>
    </location>
</feature>
<dbReference type="PANTHER" id="PTHR13353">
    <property type="entry name" value="TRANSMEMBRANE PROTEIN 19"/>
    <property type="match status" value="1"/>
</dbReference>